<evidence type="ECO:0000259" key="5">
    <source>
        <dbReference type="Pfam" id="PF00389"/>
    </source>
</evidence>
<name>A0A1E2VAB5_9GAMM</name>
<evidence type="ECO:0000259" key="6">
    <source>
        <dbReference type="Pfam" id="PF02826"/>
    </source>
</evidence>
<dbReference type="InterPro" id="IPR050418">
    <property type="entry name" value="D-iso_2-hydroxyacid_DH_PdxB"/>
</dbReference>
<dbReference type="CDD" id="cd12162">
    <property type="entry name" value="2-Hacid_dh_4"/>
    <property type="match status" value="1"/>
</dbReference>
<feature type="domain" description="D-isomer specific 2-hydroxyacid dehydrogenase catalytic" evidence="5">
    <location>
        <begin position="25"/>
        <end position="310"/>
    </location>
</feature>
<dbReference type="OrthoDB" id="9805416at2"/>
<dbReference type="PANTHER" id="PTHR43761">
    <property type="entry name" value="D-ISOMER SPECIFIC 2-HYDROXYACID DEHYDROGENASE FAMILY PROTEIN (AFU_ORTHOLOGUE AFUA_1G13630)"/>
    <property type="match status" value="1"/>
</dbReference>
<comment type="caution">
    <text evidence="7">The sequence shown here is derived from an EMBL/GenBank/DDBJ whole genome shotgun (WGS) entry which is preliminary data.</text>
</comment>
<sequence length="318" mass="33880">MSRSVLLDRASMGEGLNFTHLQTIAADLTCYDYTRAEDTADRLADAEIALTNKVVIDEAVMAACPKLKLICVMATGTNNIDLDAAKTRGISVKNVEAYGTHSVAQHTMMLMLALTTQLPRYQQDVAAGKWQQSPFFCLLDHPVMALAGKHLVIQGSGTLGKKVAQLAEAFDMKVTFAARPGDTQDTRPSLASLISQTDVLSLHCPLTDDSRNLVDGDLLAKAKPELLLINCARGGIVDESAALTALKAGQLGGFATDVLTQEPPKDGNPLLDALANQAPLNLIVTPHSAWISREARQNILDLTADNIQAAGLAAQIPS</sequence>
<dbReference type="SUPFAM" id="SSF51735">
    <property type="entry name" value="NAD(P)-binding Rossmann-fold domains"/>
    <property type="match status" value="1"/>
</dbReference>
<dbReference type="PANTHER" id="PTHR43761:SF1">
    <property type="entry name" value="D-ISOMER SPECIFIC 2-HYDROXYACID DEHYDROGENASE CATALYTIC DOMAIN-CONTAINING PROTEIN-RELATED"/>
    <property type="match status" value="1"/>
</dbReference>
<dbReference type="RefSeq" id="WP_068998340.1">
    <property type="nucleotide sequence ID" value="NZ_MDTQ01000001.1"/>
</dbReference>
<evidence type="ECO:0000256" key="1">
    <source>
        <dbReference type="ARBA" id="ARBA00005854"/>
    </source>
</evidence>
<keyword evidence="3" id="KW-0520">NAD</keyword>
<dbReference type="InterPro" id="IPR006139">
    <property type="entry name" value="D-isomer_2_OHA_DH_cat_dom"/>
</dbReference>
<feature type="domain" description="D-isomer specific 2-hydroxyacid dehydrogenase NAD-binding" evidence="6">
    <location>
        <begin position="108"/>
        <end position="289"/>
    </location>
</feature>
<dbReference type="GO" id="GO:0051287">
    <property type="term" value="F:NAD binding"/>
    <property type="evidence" value="ECO:0007669"/>
    <property type="project" value="InterPro"/>
</dbReference>
<evidence type="ECO:0000256" key="4">
    <source>
        <dbReference type="RuleBase" id="RU003719"/>
    </source>
</evidence>
<dbReference type="InterPro" id="IPR006140">
    <property type="entry name" value="D-isomer_DH_NAD-bd"/>
</dbReference>
<evidence type="ECO:0000313" key="7">
    <source>
        <dbReference type="EMBL" id="ODC03802.1"/>
    </source>
</evidence>
<dbReference type="Pfam" id="PF00389">
    <property type="entry name" value="2-Hacid_dh"/>
    <property type="match status" value="1"/>
</dbReference>
<proteinExistence type="inferred from homology"/>
<dbReference type="GO" id="GO:0016616">
    <property type="term" value="F:oxidoreductase activity, acting on the CH-OH group of donors, NAD or NADP as acceptor"/>
    <property type="evidence" value="ECO:0007669"/>
    <property type="project" value="InterPro"/>
</dbReference>
<dbReference type="AlphaFoldDB" id="A0A1E2VAB5"/>
<organism evidence="7 8">
    <name type="scientific">Terasakiispira papahanaumokuakeensis</name>
    <dbReference type="NCBI Taxonomy" id="197479"/>
    <lineage>
        <taxon>Bacteria</taxon>
        <taxon>Pseudomonadati</taxon>
        <taxon>Pseudomonadota</taxon>
        <taxon>Gammaproteobacteria</taxon>
        <taxon>Oceanospirillales</taxon>
        <taxon>Terasakiispira</taxon>
    </lineage>
</organism>
<keyword evidence="2 4" id="KW-0560">Oxidoreductase</keyword>
<dbReference type="EMBL" id="MDTQ01000001">
    <property type="protein sequence ID" value="ODC03802.1"/>
    <property type="molecule type" value="Genomic_DNA"/>
</dbReference>
<dbReference type="STRING" id="197479.BFW38_09870"/>
<gene>
    <name evidence="7" type="ORF">BFW38_09870</name>
</gene>
<keyword evidence="8" id="KW-1185">Reference proteome</keyword>
<dbReference type="InterPro" id="IPR036291">
    <property type="entry name" value="NAD(P)-bd_dom_sf"/>
</dbReference>
<evidence type="ECO:0000313" key="8">
    <source>
        <dbReference type="Proteomes" id="UP000094291"/>
    </source>
</evidence>
<dbReference type="SUPFAM" id="SSF52283">
    <property type="entry name" value="Formate/glycerate dehydrogenase catalytic domain-like"/>
    <property type="match status" value="1"/>
</dbReference>
<evidence type="ECO:0000256" key="3">
    <source>
        <dbReference type="ARBA" id="ARBA00023027"/>
    </source>
</evidence>
<dbReference type="Pfam" id="PF02826">
    <property type="entry name" value="2-Hacid_dh_C"/>
    <property type="match status" value="1"/>
</dbReference>
<evidence type="ECO:0000256" key="2">
    <source>
        <dbReference type="ARBA" id="ARBA00023002"/>
    </source>
</evidence>
<protein>
    <submittedName>
        <fullName evidence="7">Glycerate dehydrogenase</fullName>
    </submittedName>
</protein>
<dbReference type="Gene3D" id="3.40.50.720">
    <property type="entry name" value="NAD(P)-binding Rossmann-like Domain"/>
    <property type="match status" value="2"/>
</dbReference>
<reference evidence="7 8" key="1">
    <citation type="submission" date="2016-08" db="EMBL/GenBank/DDBJ databases">
        <authorList>
            <person name="Seilhamer J.J."/>
        </authorList>
    </citation>
    <scope>NUCLEOTIDE SEQUENCE [LARGE SCALE GENOMIC DNA]</scope>
    <source>
        <strain evidence="7 8">PH27A</strain>
    </source>
</reference>
<accession>A0A1E2VAB5</accession>
<dbReference type="Proteomes" id="UP000094291">
    <property type="component" value="Unassembled WGS sequence"/>
</dbReference>
<comment type="similarity">
    <text evidence="1 4">Belongs to the D-isomer specific 2-hydroxyacid dehydrogenase family.</text>
</comment>